<comment type="subcellular location">
    <subcellularLocation>
        <location evidence="1">Membrane</location>
        <topology evidence="1">Multi-pass membrane protein</topology>
    </subcellularLocation>
</comment>
<protein>
    <submittedName>
        <fullName evidence="6">Uncharacterized protein</fullName>
    </submittedName>
</protein>
<evidence type="ECO:0000256" key="2">
    <source>
        <dbReference type="ARBA" id="ARBA00022692"/>
    </source>
</evidence>
<dbReference type="EMBL" id="BAABHF010000043">
    <property type="protein sequence ID" value="GAA4509366.1"/>
    <property type="molecule type" value="Genomic_DNA"/>
</dbReference>
<feature type="transmembrane region" description="Helical" evidence="5">
    <location>
        <begin position="57"/>
        <end position="76"/>
    </location>
</feature>
<evidence type="ECO:0000313" key="7">
    <source>
        <dbReference type="Proteomes" id="UP001500503"/>
    </source>
</evidence>
<feature type="transmembrane region" description="Helical" evidence="5">
    <location>
        <begin position="33"/>
        <end position="50"/>
    </location>
</feature>
<evidence type="ECO:0000256" key="4">
    <source>
        <dbReference type="ARBA" id="ARBA00023136"/>
    </source>
</evidence>
<dbReference type="Pfam" id="PF13564">
    <property type="entry name" value="DoxX_2"/>
    <property type="match status" value="1"/>
</dbReference>
<dbReference type="InterPro" id="IPR032808">
    <property type="entry name" value="DoxX"/>
</dbReference>
<keyword evidence="4 5" id="KW-0472">Membrane</keyword>
<evidence type="ECO:0000256" key="1">
    <source>
        <dbReference type="ARBA" id="ARBA00004141"/>
    </source>
</evidence>
<evidence type="ECO:0000256" key="5">
    <source>
        <dbReference type="SAM" id="Phobius"/>
    </source>
</evidence>
<sequence>MNVFLWNVQAVLTAVLGLLLPGALDLATVLTPLAALGLAVIMVLAAVFHARRREPLGVVLTLALPAMAAIVAWGRFGPHPL</sequence>
<evidence type="ECO:0000313" key="6">
    <source>
        <dbReference type="EMBL" id="GAA4509366.1"/>
    </source>
</evidence>
<gene>
    <name evidence="6" type="ORF">GCM10023191_070490</name>
</gene>
<name>A0ABP8QU72_9ACTN</name>
<organism evidence="6 7">
    <name type="scientific">Actinoallomurus oryzae</name>
    <dbReference type="NCBI Taxonomy" id="502180"/>
    <lineage>
        <taxon>Bacteria</taxon>
        <taxon>Bacillati</taxon>
        <taxon>Actinomycetota</taxon>
        <taxon>Actinomycetes</taxon>
        <taxon>Streptosporangiales</taxon>
        <taxon>Thermomonosporaceae</taxon>
        <taxon>Actinoallomurus</taxon>
    </lineage>
</organism>
<dbReference type="Proteomes" id="UP001500503">
    <property type="component" value="Unassembled WGS sequence"/>
</dbReference>
<comment type="caution">
    <text evidence="6">The sequence shown here is derived from an EMBL/GenBank/DDBJ whole genome shotgun (WGS) entry which is preliminary data.</text>
</comment>
<keyword evidence="3 5" id="KW-1133">Transmembrane helix</keyword>
<keyword evidence="2 5" id="KW-0812">Transmembrane</keyword>
<dbReference type="RefSeq" id="WP_345471290.1">
    <property type="nucleotide sequence ID" value="NZ_BAABHF010000043.1"/>
</dbReference>
<keyword evidence="7" id="KW-1185">Reference proteome</keyword>
<proteinExistence type="predicted"/>
<accession>A0ABP8QU72</accession>
<reference evidence="7" key="1">
    <citation type="journal article" date="2019" name="Int. J. Syst. Evol. Microbiol.">
        <title>The Global Catalogue of Microorganisms (GCM) 10K type strain sequencing project: providing services to taxonomists for standard genome sequencing and annotation.</title>
        <authorList>
            <consortium name="The Broad Institute Genomics Platform"/>
            <consortium name="The Broad Institute Genome Sequencing Center for Infectious Disease"/>
            <person name="Wu L."/>
            <person name="Ma J."/>
        </authorList>
    </citation>
    <scope>NUCLEOTIDE SEQUENCE [LARGE SCALE GENOMIC DNA]</scope>
    <source>
        <strain evidence="7">JCM 17933</strain>
    </source>
</reference>
<evidence type="ECO:0000256" key="3">
    <source>
        <dbReference type="ARBA" id="ARBA00022989"/>
    </source>
</evidence>